<protein>
    <submittedName>
        <fullName evidence="1">Uncharacterized protein</fullName>
    </submittedName>
</protein>
<dbReference type="EMBL" id="GEVK01001842">
    <property type="protein sequence ID" value="JAU50990.1"/>
    <property type="molecule type" value="Transcribed_RNA"/>
</dbReference>
<proteinExistence type="predicted"/>
<name>A0A1J3G5I9_NOCCA</name>
<gene>
    <name evidence="1" type="ORF">LC_TR10803_c1_g1_i1_g.38286</name>
</gene>
<evidence type="ECO:0000313" key="1">
    <source>
        <dbReference type="EMBL" id="JAU50990.1"/>
    </source>
</evidence>
<sequence length="70" mass="7957">MQTSTGIFRGQEATNRFENFQKAHNFPSIVALEICIVDIIMAFYKRKISFWLVGSLSSLHRFSGMVGLES</sequence>
<accession>A0A1J3G5I9</accession>
<organism evidence="1">
    <name type="scientific">Noccaea caerulescens</name>
    <name type="common">Alpine penny-cress</name>
    <name type="synonym">Thlaspi caerulescens</name>
    <dbReference type="NCBI Taxonomy" id="107243"/>
    <lineage>
        <taxon>Eukaryota</taxon>
        <taxon>Viridiplantae</taxon>
        <taxon>Streptophyta</taxon>
        <taxon>Embryophyta</taxon>
        <taxon>Tracheophyta</taxon>
        <taxon>Spermatophyta</taxon>
        <taxon>Magnoliopsida</taxon>
        <taxon>eudicotyledons</taxon>
        <taxon>Gunneridae</taxon>
        <taxon>Pentapetalae</taxon>
        <taxon>rosids</taxon>
        <taxon>malvids</taxon>
        <taxon>Brassicales</taxon>
        <taxon>Brassicaceae</taxon>
        <taxon>Coluteocarpeae</taxon>
        <taxon>Noccaea</taxon>
    </lineage>
</organism>
<dbReference type="AlphaFoldDB" id="A0A1J3G5I9"/>
<reference evidence="1" key="1">
    <citation type="submission" date="2016-07" db="EMBL/GenBank/DDBJ databases">
        <title>De novo transcriptome assembly of four accessions of the metal hyperaccumulator plant Noccaea caerulescens.</title>
        <authorList>
            <person name="Blande D."/>
            <person name="Halimaa P."/>
            <person name="Tervahauta A.I."/>
            <person name="Aarts M.G."/>
            <person name="Karenlampi S.O."/>
        </authorList>
    </citation>
    <scope>NUCLEOTIDE SEQUENCE</scope>
</reference>